<gene>
    <name evidence="8" type="ORF">B4U79_16314</name>
</gene>
<proteinExistence type="inferred from homology"/>
<evidence type="ECO:0000256" key="3">
    <source>
        <dbReference type="ARBA" id="ARBA00022621"/>
    </source>
</evidence>
<protein>
    <submittedName>
        <fullName evidence="8">Globin-like protein</fullName>
    </submittedName>
</protein>
<keyword evidence="9" id="KW-1185">Reference proteome</keyword>
<keyword evidence="4" id="KW-0479">Metal-binding</keyword>
<dbReference type="SUPFAM" id="SSF46458">
    <property type="entry name" value="Globin-like"/>
    <property type="match status" value="1"/>
</dbReference>
<dbReference type="GO" id="GO:0046872">
    <property type="term" value="F:metal ion binding"/>
    <property type="evidence" value="ECO:0007669"/>
    <property type="project" value="UniProtKB-KW"/>
</dbReference>
<keyword evidence="5" id="KW-0408">Iron</keyword>
<keyword evidence="2 6" id="KW-0349">Heme</keyword>
<evidence type="ECO:0000256" key="4">
    <source>
        <dbReference type="ARBA" id="ARBA00022723"/>
    </source>
</evidence>
<dbReference type="Pfam" id="PF00042">
    <property type="entry name" value="Globin"/>
    <property type="match status" value="1"/>
</dbReference>
<feature type="domain" description="Globin" evidence="7">
    <location>
        <begin position="24"/>
        <end position="172"/>
    </location>
</feature>
<comment type="caution">
    <text evidence="8">The sequence shown here is derived from an EMBL/GenBank/DDBJ whole genome shotgun (WGS) entry which is preliminary data.</text>
</comment>
<reference evidence="8 9" key="1">
    <citation type="journal article" date="2018" name="Gigascience">
        <title>Genomes of trombidid mites reveal novel predicted allergens and laterally-transferred genes associated with secondary metabolism.</title>
        <authorList>
            <person name="Dong X."/>
            <person name="Chaisiri K."/>
            <person name="Xia D."/>
            <person name="Armstrong S.D."/>
            <person name="Fang Y."/>
            <person name="Donnelly M.J."/>
            <person name="Kadowaki T."/>
            <person name="McGarry J.W."/>
            <person name="Darby A.C."/>
            <person name="Makepeace B.L."/>
        </authorList>
    </citation>
    <scope>NUCLEOTIDE SEQUENCE [LARGE SCALE GENOMIC DNA]</scope>
    <source>
        <strain evidence="8">UoL-WK</strain>
    </source>
</reference>
<accession>A0A443QQZ6</accession>
<dbReference type="InterPro" id="IPR012292">
    <property type="entry name" value="Globin/Proto"/>
</dbReference>
<dbReference type="OrthoDB" id="436496at2759"/>
<keyword evidence="3 6" id="KW-0561">Oxygen transport</keyword>
<evidence type="ECO:0000256" key="5">
    <source>
        <dbReference type="ARBA" id="ARBA00023004"/>
    </source>
</evidence>
<dbReference type="STRING" id="1965070.A0A443QQZ6"/>
<dbReference type="InterPro" id="IPR000971">
    <property type="entry name" value="Globin"/>
</dbReference>
<organism evidence="8 9">
    <name type="scientific">Dinothrombium tinctorium</name>
    <dbReference type="NCBI Taxonomy" id="1965070"/>
    <lineage>
        <taxon>Eukaryota</taxon>
        <taxon>Metazoa</taxon>
        <taxon>Ecdysozoa</taxon>
        <taxon>Arthropoda</taxon>
        <taxon>Chelicerata</taxon>
        <taxon>Arachnida</taxon>
        <taxon>Acari</taxon>
        <taxon>Acariformes</taxon>
        <taxon>Trombidiformes</taxon>
        <taxon>Prostigmata</taxon>
        <taxon>Anystina</taxon>
        <taxon>Parasitengona</taxon>
        <taxon>Trombidioidea</taxon>
        <taxon>Trombidiidae</taxon>
        <taxon>Dinothrombium</taxon>
    </lineage>
</organism>
<dbReference type="GO" id="GO:0019825">
    <property type="term" value="F:oxygen binding"/>
    <property type="evidence" value="ECO:0007669"/>
    <property type="project" value="InterPro"/>
</dbReference>
<evidence type="ECO:0000256" key="6">
    <source>
        <dbReference type="RuleBase" id="RU000356"/>
    </source>
</evidence>
<dbReference type="CDD" id="cd01040">
    <property type="entry name" value="Mb-like"/>
    <property type="match status" value="1"/>
</dbReference>
<dbReference type="GO" id="GO:0020037">
    <property type="term" value="F:heme binding"/>
    <property type="evidence" value="ECO:0007669"/>
    <property type="project" value="InterPro"/>
</dbReference>
<name>A0A443QQZ6_9ACAR</name>
<dbReference type="InterPro" id="IPR009050">
    <property type="entry name" value="Globin-like_sf"/>
</dbReference>
<dbReference type="EMBL" id="NCKU01004777">
    <property type="protein sequence ID" value="RWS05457.1"/>
    <property type="molecule type" value="Genomic_DNA"/>
</dbReference>
<dbReference type="InterPro" id="IPR044399">
    <property type="entry name" value="Mb-like_M"/>
</dbReference>
<evidence type="ECO:0000313" key="8">
    <source>
        <dbReference type="EMBL" id="RWS05457.1"/>
    </source>
</evidence>
<evidence type="ECO:0000256" key="2">
    <source>
        <dbReference type="ARBA" id="ARBA00022617"/>
    </source>
</evidence>
<comment type="similarity">
    <text evidence="6">Belongs to the globin family.</text>
</comment>
<sequence length="184" mass="21413">MSKNSKYRSVTPETDIVYPDVMGLLEEEEKKIIQDTWENVKSDATSYGNDLFTRLFNENPKYLEKFASLRIIPRNKLSGHPRLIAHGTQVIYTITAVIDEIGFPGIVTELLFKVARSHFKRQVSRQMFENLCNIMIGLMIERLGDKVMNKKAIDAWKKFFNSMIDVMIACYKNCEKDQMLMIEF</sequence>
<dbReference type="AlphaFoldDB" id="A0A443QQZ6"/>
<evidence type="ECO:0000259" key="7">
    <source>
        <dbReference type="PROSITE" id="PS01033"/>
    </source>
</evidence>
<dbReference type="Proteomes" id="UP000285301">
    <property type="component" value="Unassembled WGS sequence"/>
</dbReference>
<dbReference type="Gene3D" id="1.10.490.10">
    <property type="entry name" value="Globins"/>
    <property type="match status" value="1"/>
</dbReference>
<dbReference type="PANTHER" id="PTHR47217">
    <property type="entry name" value="GLOBIN-LIKE PROTEIN"/>
    <property type="match status" value="1"/>
</dbReference>
<dbReference type="PANTHER" id="PTHR47217:SF1">
    <property type="entry name" value="GLOBIN-LIKE PROTEIN"/>
    <property type="match status" value="1"/>
</dbReference>
<dbReference type="PROSITE" id="PS01033">
    <property type="entry name" value="GLOBIN"/>
    <property type="match status" value="1"/>
</dbReference>
<keyword evidence="1 6" id="KW-0813">Transport</keyword>
<evidence type="ECO:0000256" key="1">
    <source>
        <dbReference type="ARBA" id="ARBA00022448"/>
    </source>
</evidence>
<evidence type="ECO:0000313" key="9">
    <source>
        <dbReference type="Proteomes" id="UP000285301"/>
    </source>
</evidence>
<dbReference type="GO" id="GO:0005344">
    <property type="term" value="F:oxygen carrier activity"/>
    <property type="evidence" value="ECO:0007669"/>
    <property type="project" value="UniProtKB-KW"/>
</dbReference>